<evidence type="ECO:0000256" key="5">
    <source>
        <dbReference type="ARBA" id="ARBA00022475"/>
    </source>
</evidence>
<feature type="chain" id="PRO_5037725492" description="Riboflavin transporter" evidence="10">
    <location>
        <begin position="25"/>
        <end position="234"/>
    </location>
</feature>
<evidence type="ECO:0000256" key="1">
    <source>
        <dbReference type="ARBA" id="ARBA00000215"/>
    </source>
</evidence>
<keyword evidence="7 9" id="KW-1133">Transmembrane helix</keyword>
<keyword evidence="4 9" id="KW-0813">Transport</keyword>
<evidence type="ECO:0000313" key="11">
    <source>
        <dbReference type="Proteomes" id="UP000887574"/>
    </source>
</evidence>
<dbReference type="GO" id="GO:0005886">
    <property type="term" value="C:plasma membrane"/>
    <property type="evidence" value="ECO:0007669"/>
    <property type="project" value="UniProtKB-SubCell"/>
</dbReference>
<comment type="caution">
    <text evidence="9">Lacks conserved residue(s) required for the propagation of feature annotation.</text>
</comment>
<evidence type="ECO:0000256" key="6">
    <source>
        <dbReference type="ARBA" id="ARBA00022692"/>
    </source>
</evidence>
<dbReference type="WBParaSite" id="jg22605">
    <property type="protein sequence ID" value="jg22605"/>
    <property type="gene ID" value="jg22605"/>
</dbReference>
<keyword evidence="10" id="KW-0732">Signal</keyword>
<keyword evidence="5 9" id="KW-1003">Cell membrane</keyword>
<feature type="transmembrane region" description="Helical" evidence="9">
    <location>
        <begin position="184"/>
        <end position="207"/>
    </location>
</feature>
<sequence>MSMWLCLSVAAFIALHWFSPLILPATVNDNALCFSLCSDELHSAEYPELLCDALFPGWLNCGFCLILGMAIIPLMATTLTATLILQLTYHLALSLSNLAQPLACFLPFWLTPKSTRMVASLTGLSSVLCLWILVLAVQSPTPGCITLFGAVCTAICSSFLNAYLRTLITSLLREEAVEAEKESKLFWCGVVMQIGSFSGSIIMFPLVNLLHIFESASACHLCDLNADSASFCKA</sequence>
<feature type="transmembrane region" description="Helical" evidence="9">
    <location>
        <begin position="144"/>
        <end position="164"/>
    </location>
</feature>
<keyword evidence="8 9" id="KW-0472">Membrane</keyword>
<keyword evidence="6 9" id="KW-0812">Transmembrane</keyword>
<comment type="similarity">
    <text evidence="3 9">Belongs to the riboflavin transporter family.</text>
</comment>
<proteinExistence type="inferred from homology"/>
<evidence type="ECO:0000256" key="2">
    <source>
        <dbReference type="ARBA" id="ARBA00004651"/>
    </source>
</evidence>
<evidence type="ECO:0000256" key="7">
    <source>
        <dbReference type="ARBA" id="ARBA00022989"/>
    </source>
</evidence>
<feature type="signal peptide" evidence="10">
    <location>
        <begin position="1"/>
        <end position="24"/>
    </location>
</feature>
<comment type="function">
    <text evidence="9">Plasma membrane transporter mediating the uptake by cells of the water soluble vitamin B2/riboflavin that plays a key role in biochemical oxidation-reduction reactions of the carbohydrate, lipid, and amino acid metabolism.</text>
</comment>
<protein>
    <recommendedName>
        <fullName evidence="9">Riboflavin transporter</fullName>
    </recommendedName>
</protein>
<dbReference type="PANTHER" id="PTHR12929:SF10">
    <property type="entry name" value="RIBOFLAVIN TRANSPORTER"/>
    <property type="match status" value="1"/>
</dbReference>
<accession>A0A915DSZ2</accession>
<name>A0A915DSZ2_9BILA</name>
<dbReference type="GO" id="GO:0032217">
    <property type="term" value="F:riboflavin transmembrane transporter activity"/>
    <property type="evidence" value="ECO:0007669"/>
    <property type="project" value="UniProtKB-UniRule"/>
</dbReference>
<dbReference type="AlphaFoldDB" id="A0A915DSZ2"/>
<comment type="subcellular location">
    <subcellularLocation>
        <location evidence="2 9">Cell membrane</location>
        <topology evidence="2 9">Multi-pass membrane protein</topology>
    </subcellularLocation>
</comment>
<dbReference type="Proteomes" id="UP000887574">
    <property type="component" value="Unplaced"/>
</dbReference>
<evidence type="ECO:0000256" key="8">
    <source>
        <dbReference type="ARBA" id="ARBA00023136"/>
    </source>
</evidence>
<evidence type="ECO:0000256" key="3">
    <source>
        <dbReference type="ARBA" id="ARBA00006366"/>
    </source>
</evidence>
<evidence type="ECO:0000313" key="12">
    <source>
        <dbReference type="WBParaSite" id="jg22605"/>
    </source>
</evidence>
<reference evidence="12" key="1">
    <citation type="submission" date="2022-11" db="UniProtKB">
        <authorList>
            <consortium name="WormBaseParasite"/>
        </authorList>
    </citation>
    <scope>IDENTIFICATION</scope>
</reference>
<evidence type="ECO:0000256" key="10">
    <source>
        <dbReference type="SAM" id="SignalP"/>
    </source>
</evidence>
<comment type="catalytic activity">
    <reaction evidence="1 9">
        <text>riboflavin(in) = riboflavin(out)</text>
        <dbReference type="Rhea" id="RHEA:35015"/>
        <dbReference type="ChEBI" id="CHEBI:57986"/>
    </reaction>
</comment>
<feature type="transmembrane region" description="Helical" evidence="9">
    <location>
        <begin position="117"/>
        <end position="137"/>
    </location>
</feature>
<evidence type="ECO:0000256" key="9">
    <source>
        <dbReference type="RuleBase" id="RU368035"/>
    </source>
</evidence>
<keyword evidence="11" id="KW-1185">Reference proteome</keyword>
<dbReference type="InterPro" id="IPR009357">
    <property type="entry name" value="Riboflavin_transptr"/>
</dbReference>
<evidence type="ECO:0000256" key="4">
    <source>
        <dbReference type="ARBA" id="ARBA00022448"/>
    </source>
</evidence>
<organism evidence="11 12">
    <name type="scientific">Ditylenchus dipsaci</name>
    <dbReference type="NCBI Taxonomy" id="166011"/>
    <lineage>
        <taxon>Eukaryota</taxon>
        <taxon>Metazoa</taxon>
        <taxon>Ecdysozoa</taxon>
        <taxon>Nematoda</taxon>
        <taxon>Chromadorea</taxon>
        <taxon>Rhabditida</taxon>
        <taxon>Tylenchina</taxon>
        <taxon>Tylenchomorpha</taxon>
        <taxon>Sphaerularioidea</taxon>
        <taxon>Anguinidae</taxon>
        <taxon>Anguininae</taxon>
        <taxon>Ditylenchus</taxon>
    </lineage>
</organism>
<dbReference type="Pfam" id="PF06237">
    <property type="entry name" value="SLC52_ribofla_tr"/>
    <property type="match status" value="1"/>
</dbReference>
<feature type="transmembrane region" description="Helical" evidence="9">
    <location>
        <begin position="57"/>
        <end position="84"/>
    </location>
</feature>
<dbReference type="PANTHER" id="PTHR12929">
    <property type="entry name" value="SOLUTE CARRIER FAMILY 52"/>
    <property type="match status" value="1"/>
</dbReference>